<sequence>MAGAASTATASATPNPATAVEVAATATSTVNTETLPFRVDSSNQAAWWKPIDLVGGVTYFAFNAPAAQASQHEVHLASRTAAGVWTEGCLRASSGAACSTFADDNGHNQPSIVVDGNGSIHAFVSMHNEQWNYFRSTVSGDVTTLVDRTAQMPDLDIDITYPVTARGPDGDAWLLVRTGTDADGAREGVLYHYDLDAGHWEREKVIAAAAGYAFYPDDLQVSSDGRVHVLWEWGPFPADPARHLGSYAVYDPATGIVRGVGGTTVATPVTPSSGGSVVWRAFGSGETIGSYTPAIQSAKLALNGTSLAGIAYRFVQKDQSAYDALFARWTGSAWSSETLVDVSALGTDVATSAAIDVTRAGTSTRVYTVVTAHVCGELRSQAVVAERIDGASGWTFATVGEQRLGQQRLRAETRSTDGADVVYLTAPNAAPAVVVRAGLPRSGPIGPAVPLADIVSALRGDPGGTNVAVGATVIASSSMRADTGPELAVDGVCTDASRWISAVGDTNPSIRLTLVEPTALDEVRVRSGYSADTGTSAVLRAFQIQVHSAAGWTTVGSYTTNTQRLVRSAVGGTVVDGVRLLITDPSTSATDVARVFEIEAIAVE</sequence>
<accession>A0A444PPK3</accession>
<dbReference type="InterPro" id="IPR036278">
    <property type="entry name" value="Sialidase_sf"/>
</dbReference>
<dbReference type="Gene3D" id="2.60.120.260">
    <property type="entry name" value="Galactose-binding domain-like"/>
    <property type="match status" value="1"/>
</dbReference>
<organism evidence="1 2">
    <name type="scientific">Labedella phragmitis</name>
    <dbReference type="NCBI Taxonomy" id="2498849"/>
    <lineage>
        <taxon>Bacteria</taxon>
        <taxon>Bacillati</taxon>
        <taxon>Actinomycetota</taxon>
        <taxon>Actinomycetes</taxon>
        <taxon>Micrococcales</taxon>
        <taxon>Microbacteriaceae</taxon>
        <taxon>Labedella</taxon>
    </lineage>
</organism>
<protein>
    <submittedName>
        <fullName evidence="1">Uncharacterized protein</fullName>
    </submittedName>
</protein>
<dbReference type="EMBL" id="RZNB01000008">
    <property type="protein sequence ID" value="RWZ46266.1"/>
    <property type="molecule type" value="Genomic_DNA"/>
</dbReference>
<evidence type="ECO:0000313" key="1">
    <source>
        <dbReference type="EMBL" id="RWZ46266.1"/>
    </source>
</evidence>
<dbReference type="Proteomes" id="UP000288547">
    <property type="component" value="Unassembled WGS sequence"/>
</dbReference>
<dbReference type="SUPFAM" id="SSF50939">
    <property type="entry name" value="Sialidases"/>
    <property type="match status" value="1"/>
</dbReference>
<proteinExistence type="predicted"/>
<dbReference type="SUPFAM" id="SSF49785">
    <property type="entry name" value="Galactose-binding domain-like"/>
    <property type="match status" value="1"/>
</dbReference>
<reference evidence="1 2" key="1">
    <citation type="submission" date="2018-12" db="EMBL/GenBank/DDBJ databases">
        <authorList>
            <person name="Li F."/>
        </authorList>
    </citation>
    <scope>NUCLEOTIDE SEQUENCE [LARGE SCALE GENOMIC DNA]</scope>
    <source>
        <strain evidence="1 2">11W25H-1</strain>
    </source>
</reference>
<dbReference type="OrthoDB" id="182870at2"/>
<dbReference type="CDD" id="cd15482">
    <property type="entry name" value="Sialidase_non-viral"/>
    <property type="match status" value="1"/>
</dbReference>
<comment type="caution">
    <text evidence="1">The sequence shown here is derived from an EMBL/GenBank/DDBJ whole genome shotgun (WGS) entry which is preliminary data.</text>
</comment>
<dbReference type="Pfam" id="PF15892">
    <property type="entry name" value="BNR_4"/>
    <property type="match status" value="1"/>
</dbReference>
<gene>
    <name evidence="1" type="ORF">ELQ90_15740</name>
</gene>
<dbReference type="AlphaFoldDB" id="A0A444PPK3"/>
<keyword evidence="2" id="KW-1185">Reference proteome</keyword>
<name>A0A444PPK3_9MICO</name>
<dbReference type="InterPro" id="IPR008979">
    <property type="entry name" value="Galactose-bd-like_sf"/>
</dbReference>
<evidence type="ECO:0000313" key="2">
    <source>
        <dbReference type="Proteomes" id="UP000288547"/>
    </source>
</evidence>